<keyword evidence="4" id="KW-0813">Transport</keyword>
<evidence type="ECO:0000313" key="23">
    <source>
        <dbReference type="Proteomes" id="UP000256601"/>
    </source>
</evidence>
<feature type="transmembrane region" description="Helical" evidence="18">
    <location>
        <begin position="264"/>
        <end position="289"/>
    </location>
</feature>
<dbReference type="InterPro" id="IPR008250">
    <property type="entry name" value="ATPase_P-typ_transduc_dom_A_sf"/>
</dbReference>
<evidence type="ECO:0000256" key="14">
    <source>
        <dbReference type="ARBA" id="ARBA00022989"/>
    </source>
</evidence>
<dbReference type="CDD" id="cd02094">
    <property type="entry name" value="P-type_ATPase_Cu-like"/>
    <property type="match status" value="1"/>
</dbReference>
<dbReference type="EMBL" id="CP017556">
    <property type="protein sequence ID" value="AOW04710.1"/>
    <property type="molecule type" value="Genomic_DNA"/>
</dbReference>
<feature type="transmembrane region" description="Helical" evidence="18">
    <location>
        <begin position="192"/>
        <end position="213"/>
    </location>
</feature>
<dbReference type="SFLD" id="SFLDS00003">
    <property type="entry name" value="Haloacid_Dehalogenase"/>
    <property type="match status" value="1"/>
</dbReference>
<keyword evidence="15" id="KW-0186">Copper</keyword>
<evidence type="ECO:0000256" key="18">
    <source>
        <dbReference type="RuleBase" id="RU362081"/>
    </source>
</evidence>
<dbReference type="InterPro" id="IPR059000">
    <property type="entry name" value="ATPase_P-type_domA"/>
</dbReference>
<dbReference type="PROSITE" id="PS00154">
    <property type="entry name" value="ATPASE_E1_E2"/>
    <property type="match status" value="1"/>
</dbReference>
<evidence type="ECO:0000256" key="12">
    <source>
        <dbReference type="ARBA" id="ARBA00022842"/>
    </source>
</evidence>
<dbReference type="NCBIfam" id="TIGR01525">
    <property type="entry name" value="ATPase-IB_hvy"/>
    <property type="match status" value="1"/>
</dbReference>
<evidence type="ECO:0000256" key="11">
    <source>
        <dbReference type="ARBA" id="ARBA00022840"/>
    </source>
</evidence>
<dbReference type="OMA" id="HWMLPAW"/>
<keyword evidence="9 18" id="KW-0547">Nucleotide-binding</keyword>
<dbReference type="AlphaFoldDB" id="A0A1D8NGG0"/>
<dbReference type="VEuPathDB" id="FungiDB:YALI0_D27038g"/>
<dbReference type="InterPro" id="IPR036163">
    <property type="entry name" value="HMA_dom_sf"/>
</dbReference>
<organism evidence="20 22">
    <name type="scientific">Yarrowia lipolytica</name>
    <name type="common">Candida lipolytica</name>
    <dbReference type="NCBI Taxonomy" id="4952"/>
    <lineage>
        <taxon>Eukaryota</taxon>
        <taxon>Fungi</taxon>
        <taxon>Dikarya</taxon>
        <taxon>Ascomycota</taxon>
        <taxon>Saccharomycotina</taxon>
        <taxon>Dipodascomycetes</taxon>
        <taxon>Dipodascales</taxon>
        <taxon>Dipodascales incertae sedis</taxon>
        <taxon>Yarrowia</taxon>
    </lineage>
</organism>
<feature type="transmembrane region" description="Helical" evidence="18">
    <location>
        <begin position="295"/>
        <end position="313"/>
    </location>
</feature>
<evidence type="ECO:0000256" key="8">
    <source>
        <dbReference type="ARBA" id="ARBA00022723"/>
    </source>
</evidence>
<evidence type="ECO:0000256" key="9">
    <source>
        <dbReference type="ARBA" id="ARBA00022741"/>
    </source>
</evidence>
<dbReference type="Gene3D" id="3.40.50.1000">
    <property type="entry name" value="HAD superfamily/HAD-like"/>
    <property type="match status" value="1"/>
</dbReference>
<dbReference type="GO" id="GO:0030003">
    <property type="term" value="P:intracellular monoatomic cation homeostasis"/>
    <property type="evidence" value="ECO:0007669"/>
    <property type="project" value="UniProtKB-ARBA"/>
</dbReference>
<dbReference type="eggNOG" id="KOG0207">
    <property type="taxonomic scope" value="Eukaryota"/>
</dbReference>
<feature type="transmembrane region" description="Helical" evidence="18">
    <location>
        <begin position="840"/>
        <end position="864"/>
    </location>
</feature>
<dbReference type="PRINTS" id="PR00942">
    <property type="entry name" value="CUATPASEI"/>
</dbReference>
<reference evidence="20 22" key="1">
    <citation type="journal article" date="2016" name="PLoS ONE">
        <title>Sequence Assembly of Yarrowia lipolytica Strain W29/CLIB89 Shows Transposable Element Diversity.</title>
        <authorList>
            <person name="Magnan C."/>
            <person name="Yu J."/>
            <person name="Chang I."/>
            <person name="Jahn E."/>
            <person name="Kanomata Y."/>
            <person name="Wu J."/>
            <person name="Zeller M."/>
            <person name="Oakes M."/>
            <person name="Baldi P."/>
            <person name="Sandmeyer S."/>
        </authorList>
    </citation>
    <scope>NUCLEOTIDE SEQUENCE [LARGE SCALE GENOMIC DNA]</scope>
    <source>
        <strain evidence="20">CLIB89</strain>
        <strain evidence="22">CLIB89(W29)</strain>
    </source>
</reference>
<evidence type="ECO:0000256" key="10">
    <source>
        <dbReference type="ARBA" id="ARBA00022796"/>
    </source>
</evidence>
<dbReference type="InterPro" id="IPR018303">
    <property type="entry name" value="ATPase_P-typ_P_site"/>
</dbReference>
<evidence type="ECO:0000256" key="3">
    <source>
        <dbReference type="ARBA" id="ARBA00012517"/>
    </source>
</evidence>
<evidence type="ECO:0000313" key="21">
    <source>
        <dbReference type="EMBL" id="RDW26684.1"/>
    </source>
</evidence>
<evidence type="ECO:0000256" key="1">
    <source>
        <dbReference type="ARBA" id="ARBA00004651"/>
    </source>
</evidence>
<feature type="transmembrane region" description="Helical" evidence="18">
    <location>
        <begin position="870"/>
        <end position="888"/>
    </location>
</feature>
<dbReference type="Gene3D" id="2.70.150.10">
    <property type="entry name" value="Calcium-transporting ATPase, cytoplasmic transduction domain A"/>
    <property type="match status" value="1"/>
</dbReference>
<feature type="transmembrane region" description="Helical" evidence="18">
    <location>
        <begin position="462"/>
        <end position="481"/>
    </location>
</feature>
<dbReference type="FunFam" id="3.30.70.100:FF:000005">
    <property type="entry name" value="Copper-exporting P-type ATPase A"/>
    <property type="match status" value="1"/>
</dbReference>
<dbReference type="VEuPathDB" id="FungiDB:YALI1_D35635g"/>
<feature type="transmembrane region" description="Helical" evidence="18">
    <location>
        <begin position="501"/>
        <end position="521"/>
    </location>
</feature>
<dbReference type="GO" id="GO:0005507">
    <property type="term" value="F:copper ion binding"/>
    <property type="evidence" value="ECO:0007669"/>
    <property type="project" value="TreeGrafter"/>
</dbReference>
<dbReference type="FunFam" id="2.70.150.10:FF:000002">
    <property type="entry name" value="Copper-transporting ATPase 1, putative"/>
    <property type="match status" value="1"/>
</dbReference>
<evidence type="ECO:0000256" key="16">
    <source>
        <dbReference type="ARBA" id="ARBA00023065"/>
    </source>
</evidence>
<dbReference type="GO" id="GO:0055070">
    <property type="term" value="P:copper ion homeostasis"/>
    <property type="evidence" value="ECO:0007669"/>
    <property type="project" value="TreeGrafter"/>
</dbReference>
<evidence type="ECO:0000313" key="20">
    <source>
        <dbReference type="EMBL" id="AOW04710.1"/>
    </source>
</evidence>
<keyword evidence="16" id="KW-0406">Ion transport</keyword>
<reference evidence="21 23" key="2">
    <citation type="submission" date="2018-07" db="EMBL/GenBank/DDBJ databases">
        <title>Draft Genome Assemblies for Five Robust Yarrowia lipolytica Strains Exhibiting High Lipid Production and Pentose Sugar Utilization and Sugar Alcohol Secretion from Undetoxified Lignocellulosic Biomass Hydrolysates.</title>
        <authorList>
            <consortium name="DOE Joint Genome Institute"/>
            <person name="Walker C."/>
            <person name="Ryu S."/>
            <person name="Na H."/>
            <person name="Zane M."/>
            <person name="LaButti K."/>
            <person name="Lipzen A."/>
            <person name="Haridas S."/>
            <person name="Barry K."/>
            <person name="Grigoriev I.V."/>
            <person name="Quarterman J."/>
            <person name="Slininger P."/>
            <person name="Dien B."/>
            <person name="Trinh C.T."/>
        </authorList>
    </citation>
    <scope>NUCLEOTIDE SEQUENCE [LARGE SCALE GENOMIC DNA]</scope>
    <source>
        <strain evidence="21 23">YB392</strain>
    </source>
</reference>
<evidence type="ECO:0000256" key="15">
    <source>
        <dbReference type="ARBA" id="ARBA00023008"/>
    </source>
</evidence>
<sequence length="933" mass="99906">MKEAGDSSTTPPKPDTTSAYQVGGMTCGSCVSAIINGLEACPGVTEAAVSLVTERASVHHNKSIISAEELQERIEDCGFDASLIDSSPIAAPVSTPMERLKVKIFGMTCSSCTNAVRDTIQDIRGVANVVVALATEEATISFNPQECGARDIINAIEDCGFEGVLSAQQDNATQLASLSRIKEIQKWRSDGIQCFILGLPVMLLTHILPMVGLQPLHDLTIFKGLYVDDLVCFVLATYIQFWLGHKFYVSSRRALSHGTATMDVLVAISTSSAYFFSVFSMLYAIATVADTHPHTLFETSAMLIAFTTLGKYLENRAKGQTSGALSKLISLTPTTATILKDSSKYDPSIVYDESAEMDIAAELLQRGDIVILKPGAKVPADGVVVSGETYIDESLLTGESTPVVRKVGDQVVGGSINGSGRIDFRVERAGKDTALANIVRLVEEAQTSQAEIQRYADKISGVFVPCVVALALLTFIFWIIMSNVMKHPPNVFSLPEGKFLICLRLCISVVVVACPCALGLATPTAVMVGTGVGATHGILVKGGAVLETASKIKTVVFDKTGTLTTGRMTIQKHVFEKDTLKNLNMTETEMWLILAGVEASSEHPIAQSLVRQAKEAAQVEDVPGVADFVAIVGQGVTGVVDGHSVAVGSSELVNSSCKSLDKPPATPHSPDNPATVIHACVDGQYVGYMAFADSVKSDARAAVSVLKKMGINVAMMTGDNHFVAHAVADEVGIPRSNVWASTSPAQKLAIIEQLQEPQDPNEAADSTDLSLNASVVAMVGDGINDSPALAKAAIGIAMSSGTDIAMDAADIVLLNKESLMDVPASINLSQVTFRRIKINLVWASVYNLIMIPFAMGCFLPFNFMLHPMEASAAMALSSVSVIVSSLALKKWQPPKDTEYGSDEWRDMESQTVKPKRRWWQKLWRSEGVRYERL</sequence>
<dbReference type="GO" id="GO:0140581">
    <property type="term" value="F:P-type monovalent copper transporter activity"/>
    <property type="evidence" value="ECO:0007669"/>
    <property type="project" value="UniProtKB-EC"/>
</dbReference>
<keyword evidence="8 18" id="KW-0479">Metal-binding</keyword>
<keyword evidence="14 18" id="KW-1133">Transmembrane helix</keyword>
<dbReference type="GO" id="GO:0016887">
    <property type="term" value="F:ATP hydrolysis activity"/>
    <property type="evidence" value="ECO:0007669"/>
    <property type="project" value="InterPro"/>
</dbReference>
<evidence type="ECO:0000256" key="4">
    <source>
        <dbReference type="ARBA" id="ARBA00022448"/>
    </source>
</evidence>
<evidence type="ECO:0000256" key="13">
    <source>
        <dbReference type="ARBA" id="ARBA00022967"/>
    </source>
</evidence>
<proteinExistence type="inferred from homology"/>
<keyword evidence="11 18" id="KW-0067">ATP-binding</keyword>
<name>A0A1D8NGG0_YARLL</name>
<dbReference type="RefSeq" id="XP_503344.1">
    <property type="nucleotide sequence ID" value="XM_503344.1"/>
</dbReference>
<dbReference type="SUPFAM" id="SSF81665">
    <property type="entry name" value="Calcium ATPase, transmembrane domain M"/>
    <property type="match status" value="1"/>
</dbReference>
<keyword evidence="17 18" id="KW-0472">Membrane</keyword>
<dbReference type="OrthoDB" id="432719at2759"/>
<accession>A0A1D8NGG0</accession>
<protein>
    <recommendedName>
        <fullName evidence="3">P-type Cu(+) transporter</fullName>
        <ecNumber evidence="3">7.2.2.8</ecNumber>
    </recommendedName>
</protein>
<dbReference type="SUPFAM" id="SSF55008">
    <property type="entry name" value="HMA, heavy metal-associated domain"/>
    <property type="match status" value="2"/>
</dbReference>
<evidence type="ECO:0000259" key="19">
    <source>
        <dbReference type="PROSITE" id="PS50846"/>
    </source>
</evidence>
<dbReference type="Pfam" id="PF00403">
    <property type="entry name" value="HMA"/>
    <property type="match status" value="2"/>
</dbReference>
<dbReference type="GO" id="GO:0005524">
    <property type="term" value="F:ATP binding"/>
    <property type="evidence" value="ECO:0007669"/>
    <property type="project" value="UniProtKB-UniRule"/>
</dbReference>
<dbReference type="Pfam" id="PF00702">
    <property type="entry name" value="Hydrolase"/>
    <property type="match status" value="1"/>
</dbReference>
<dbReference type="InterPro" id="IPR023214">
    <property type="entry name" value="HAD_sf"/>
</dbReference>
<dbReference type="InterPro" id="IPR017969">
    <property type="entry name" value="Heavy-metal-associated_CS"/>
</dbReference>
<dbReference type="PROSITE" id="PS01047">
    <property type="entry name" value="HMA_1"/>
    <property type="match status" value="2"/>
</dbReference>
<dbReference type="Gene3D" id="3.40.1110.10">
    <property type="entry name" value="Calcium-transporting ATPase, cytoplasmic domain N"/>
    <property type="match status" value="1"/>
</dbReference>
<dbReference type="SFLD" id="SFLDF00027">
    <property type="entry name" value="p-type_atpase"/>
    <property type="match status" value="1"/>
</dbReference>
<dbReference type="SUPFAM" id="SSF56784">
    <property type="entry name" value="HAD-like"/>
    <property type="match status" value="1"/>
</dbReference>
<dbReference type="NCBIfam" id="TIGR01494">
    <property type="entry name" value="ATPase_P-type"/>
    <property type="match status" value="2"/>
</dbReference>
<evidence type="ECO:0000313" key="22">
    <source>
        <dbReference type="Proteomes" id="UP000182444"/>
    </source>
</evidence>
<dbReference type="InterPro" id="IPR001757">
    <property type="entry name" value="P_typ_ATPase"/>
</dbReference>
<evidence type="ECO:0000256" key="6">
    <source>
        <dbReference type="ARBA" id="ARBA00022553"/>
    </source>
</evidence>
<comment type="subcellular location">
    <subcellularLocation>
        <location evidence="1">Cell membrane</location>
        <topology evidence="1">Multi-pass membrane protein</topology>
    </subcellularLocation>
    <subcellularLocation>
        <location evidence="18">Membrane</location>
    </subcellularLocation>
</comment>
<feature type="domain" description="HMA" evidence="19">
    <location>
        <begin position="16"/>
        <end position="82"/>
    </location>
</feature>
<dbReference type="FunFam" id="3.40.50.1000:FF:000144">
    <property type="entry name" value="copper-transporting ATPase 1 isoform X2"/>
    <property type="match status" value="1"/>
</dbReference>
<dbReference type="Proteomes" id="UP000256601">
    <property type="component" value="Unassembled WGS sequence"/>
</dbReference>
<evidence type="ECO:0000256" key="2">
    <source>
        <dbReference type="ARBA" id="ARBA00006024"/>
    </source>
</evidence>
<dbReference type="InterPro" id="IPR023299">
    <property type="entry name" value="ATPase_P-typ_cyto_dom_N"/>
</dbReference>
<keyword evidence="5" id="KW-1003">Cell membrane</keyword>
<dbReference type="PANTHER" id="PTHR43520">
    <property type="entry name" value="ATP7, ISOFORM B"/>
    <property type="match status" value="1"/>
</dbReference>
<dbReference type="PROSITE" id="PS50846">
    <property type="entry name" value="HMA_2"/>
    <property type="match status" value="2"/>
</dbReference>
<dbReference type="Gene3D" id="3.30.70.100">
    <property type="match status" value="2"/>
</dbReference>
<gene>
    <name evidence="21" type="ORF">B0I71DRAFT_130478</name>
    <name evidence="20" type="ORF">YALI1_D35635g</name>
</gene>
<dbReference type="CDD" id="cd00371">
    <property type="entry name" value="HMA"/>
    <property type="match status" value="2"/>
</dbReference>
<feature type="transmembrane region" description="Helical" evidence="18">
    <location>
        <begin position="225"/>
        <end position="243"/>
    </location>
</feature>
<dbReference type="InterPro" id="IPR023298">
    <property type="entry name" value="ATPase_P-typ_TM_dom_sf"/>
</dbReference>
<keyword evidence="6" id="KW-0597">Phosphoprotein</keyword>
<dbReference type="InterPro" id="IPR036412">
    <property type="entry name" value="HAD-like_sf"/>
</dbReference>
<comment type="similarity">
    <text evidence="2 18">Belongs to the cation transport ATPase (P-type) (TC 3.A.3) family. Type IB subfamily.</text>
</comment>
<dbReference type="KEGG" id="yli:2911240"/>
<dbReference type="GeneID" id="2911240"/>
<keyword evidence="12" id="KW-0460">Magnesium</keyword>
<dbReference type="InterPro" id="IPR027256">
    <property type="entry name" value="P-typ_ATPase_IB"/>
</dbReference>
<keyword evidence="10" id="KW-0187">Copper transport</keyword>
<dbReference type="FunFam" id="3.30.70.100:FF:000043">
    <property type="entry name" value="Copper-transporting ATPase 2"/>
    <property type="match status" value="1"/>
</dbReference>
<dbReference type="SFLD" id="SFLDG00002">
    <property type="entry name" value="C1.7:_P-type_atpase_like"/>
    <property type="match status" value="1"/>
</dbReference>
<dbReference type="PRINTS" id="PR00119">
    <property type="entry name" value="CATATPASE"/>
</dbReference>
<evidence type="ECO:0000256" key="17">
    <source>
        <dbReference type="ARBA" id="ARBA00023136"/>
    </source>
</evidence>
<evidence type="ECO:0000256" key="7">
    <source>
        <dbReference type="ARBA" id="ARBA00022692"/>
    </source>
</evidence>
<dbReference type="GO" id="GO:0005886">
    <property type="term" value="C:plasma membrane"/>
    <property type="evidence" value="ECO:0007669"/>
    <property type="project" value="UniProtKB-SubCell"/>
</dbReference>
<dbReference type="SUPFAM" id="SSF81653">
    <property type="entry name" value="Calcium ATPase, transduction domain A"/>
    <property type="match status" value="1"/>
</dbReference>
<keyword evidence="13" id="KW-1278">Translocase</keyword>
<dbReference type="Proteomes" id="UP000182444">
    <property type="component" value="Chromosome 1D"/>
</dbReference>
<dbReference type="EMBL" id="KZ858975">
    <property type="protein sequence ID" value="RDW26684.1"/>
    <property type="molecule type" value="Genomic_DNA"/>
</dbReference>
<dbReference type="PANTHER" id="PTHR43520:SF8">
    <property type="entry name" value="P-TYPE CU(+) TRANSPORTER"/>
    <property type="match status" value="1"/>
</dbReference>
<dbReference type="EC" id="7.2.2.8" evidence="3"/>
<feature type="domain" description="HMA" evidence="19">
    <location>
        <begin position="98"/>
        <end position="164"/>
    </location>
</feature>
<dbReference type="GO" id="GO:0043682">
    <property type="term" value="F:P-type divalent copper transporter activity"/>
    <property type="evidence" value="ECO:0007669"/>
    <property type="project" value="TreeGrafter"/>
</dbReference>
<evidence type="ECO:0000256" key="5">
    <source>
        <dbReference type="ARBA" id="ARBA00022475"/>
    </source>
</evidence>
<dbReference type="PRINTS" id="PR00943">
    <property type="entry name" value="CUATPASE"/>
</dbReference>
<dbReference type="InterPro" id="IPR006121">
    <property type="entry name" value="HMA_dom"/>
</dbReference>
<dbReference type="Pfam" id="PF00122">
    <property type="entry name" value="E1-E2_ATPase"/>
    <property type="match status" value="1"/>
</dbReference>
<keyword evidence="7 18" id="KW-0812">Transmembrane</keyword>
<dbReference type="InterPro" id="IPR044492">
    <property type="entry name" value="P_typ_ATPase_HD_dom"/>
</dbReference>